<feature type="transmembrane region" description="Helical" evidence="1">
    <location>
        <begin position="303"/>
        <end position="321"/>
    </location>
</feature>
<keyword evidence="1" id="KW-0472">Membrane</keyword>
<dbReference type="Proteomes" id="UP000176723">
    <property type="component" value="Unassembled WGS sequence"/>
</dbReference>
<feature type="transmembrane region" description="Helical" evidence="1">
    <location>
        <begin position="63"/>
        <end position="80"/>
    </location>
</feature>
<dbReference type="STRING" id="1797593.A3A65_04430"/>
<feature type="transmembrane region" description="Helical" evidence="1">
    <location>
        <begin position="219"/>
        <end position="237"/>
    </location>
</feature>
<evidence type="ECO:0000313" key="3">
    <source>
        <dbReference type="Proteomes" id="UP000176723"/>
    </source>
</evidence>
<dbReference type="AlphaFoldDB" id="A0A1G1W442"/>
<proteinExistence type="predicted"/>
<organism evidence="2 3">
    <name type="scientific">Candidatus Chisholmbacteria bacterium RIFCSPLOWO2_01_FULL_49_14</name>
    <dbReference type="NCBI Taxonomy" id="1797593"/>
    <lineage>
        <taxon>Bacteria</taxon>
        <taxon>Candidatus Chisholmiibacteriota</taxon>
    </lineage>
</organism>
<name>A0A1G1W442_9BACT</name>
<feature type="transmembrane region" description="Helical" evidence="1">
    <location>
        <begin position="244"/>
        <end position="260"/>
    </location>
</feature>
<feature type="transmembrane region" description="Helical" evidence="1">
    <location>
        <begin position="453"/>
        <end position="472"/>
    </location>
</feature>
<dbReference type="EMBL" id="MHCL01000003">
    <property type="protein sequence ID" value="OGY22374.1"/>
    <property type="molecule type" value="Genomic_DNA"/>
</dbReference>
<feature type="transmembrane region" description="Helical" evidence="1">
    <location>
        <begin position="12"/>
        <end position="29"/>
    </location>
</feature>
<keyword evidence="1" id="KW-0812">Transmembrane</keyword>
<feature type="transmembrane region" description="Helical" evidence="1">
    <location>
        <begin position="190"/>
        <end position="207"/>
    </location>
</feature>
<evidence type="ECO:0000256" key="1">
    <source>
        <dbReference type="SAM" id="Phobius"/>
    </source>
</evidence>
<evidence type="ECO:0000313" key="2">
    <source>
        <dbReference type="EMBL" id="OGY22374.1"/>
    </source>
</evidence>
<gene>
    <name evidence="2" type="ORF">A3A65_04430</name>
</gene>
<feature type="transmembrane region" description="Helical" evidence="1">
    <location>
        <begin position="426"/>
        <end position="447"/>
    </location>
</feature>
<dbReference type="Pfam" id="PF26314">
    <property type="entry name" value="MptA_B_family"/>
    <property type="match status" value="1"/>
</dbReference>
<sequence>MLKNDLRKYGLLLWFLFVIYTIISFLLLLRDDFIMERLSLLTHAPWFLELGRKWAVTLHVNSFPTPLYVVTVVGMFLVYFRALESLKNAGTKMKSATTKQIMTFSLAFMLTLFFSFPALSTDVFDYISSNRVLFVHHANPWLEPPQNFPDDQFIYLGSWKFRASVYGPVQFLFSSLAHLIARDHILGNIAVYKGMGLAFLLLTIFVVKTWLKDESPQRLAYGLAVIAWNPLLLIEIVGNAHNDIIMAFFSLLGCYLFYKKRYNLSALALACAVLAKMTALLILPLLGIWLIGKHRLKQSAQMAVTFILVTLSGMISLGSGFSGLMQNLGIQLGLYLRSLPTILRFFLLNLGLSNKLALYGEKALTLPAFGILVIKSIQYLKHIGFISAIVVVMTGYLMLVSPMLQPWYLVWVLPFAALLKRGKLQLGTLTFSMSSLLYYSVLFVSYYFSPLHFSWQIVMFLFMIIPPLIVWFTPQSWYTLVRSKE</sequence>
<reference evidence="2 3" key="1">
    <citation type="journal article" date="2016" name="Nat. Commun.">
        <title>Thousands of microbial genomes shed light on interconnected biogeochemical processes in an aquifer system.</title>
        <authorList>
            <person name="Anantharaman K."/>
            <person name="Brown C.T."/>
            <person name="Hug L.A."/>
            <person name="Sharon I."/>
            <person name="Castelle C.J."/>
            <person name="Probst A.J."/>
            <person name="Thomas B.C."/>
            <person name="Singh A."/>
            <person name="Wilkins M.J."/>
            <person name="Karaoz U."/>
            <person name="Brodie E.L."/>
            <person name="Williams K.H."/>
            <person name="Hubbard S.S."/>
            <person name="Banfield J.F."/>
        </authorList>
    </citation>
    <scope>NUCLEOTIDE SEQUENCE [LARGE SCALE GENOMIC DNA]</scope>
</reference>
<feature type="transmembrane region" description="Helical" evidence="1">
    <location>
        <begin position="101"/>
        <end position="119"/>
    </location>
</feature>
<evidence type="ECO:0008006" key="4">
    <source>
        <dbReference type="Google" id="ProtNLM"/>
    </source>
</evidence>
<accession>A0A1G1W442</accession>
<feature type="transmembrane region" description="Helical" evidence="1">
    <location>
        <begin position="379"/>
        <end position="397"/>
    </location>
</feature>
<comment type="caution">
    <text evidence="2">The sequence shown here is derived from an EMBL/GenBank/DDBJ whole genome shotgun (WGS) entry which is preliminary data.</text>
</comment>
<keyword evidence="1" id="KW-1133">Transmembrane helix</keyword>
<feature type="transmembrane region" description="Helical" evidence="1">
    <location>
        <begin position="266"/>
        <end position="291"/>
    </location>
</feature>
<protein>
    <recommendedName>
        <fullName evidence="4">Glycosyltransferase RgtA/B/C/D-like domain-containing protein</fullName>
    </recommendedName>
</protein>